<dbReference type="InterPro" id="IPR039420">
    <property type="entry name" value="WalR-like"/>
</dbReference>
<feature type="modified residue" description="4-aspartylphosphate" evidence="3">
    <location>
        <position position="55"/>
    </location>
</feature>
<dbReference type="CDD" id="cd17535">
    <property type="entry name" value="REC_NarL-like"/>
    <property type="match status" value="1"/>
</dbReference>
<dbReference type="Pfam" id="PF00072">
    <property type="entry name" value="Response_reg"/>
    <property type="match status" value="1"/>
</dbReference>
<evidence type="ECO:0000256" key="1">
    <source>
        <dbReference type="ARBA" id="ARBA00022553"/>
    </source>
</evidence>
<dbReference type="PANTHER" id="PTHR43214:SF43">
    <property type="entry name" value="TWO-COMPONENT RESPONSE REGULATOR"/>
    <property type="match status" value="1"/>
</dbReference>
<protein>
    <submittedName>
        <fullName evidence="6">Response regulator</fullName>
    </submittedName>
</protein>
<evidence type="ECO:0000259" key="4">
    <source>
        <dbReference type="PROSITE" id="PS50043"/>
    </source>
</evidence>
<name>A0A845FZA0_9BURK</name>
<evidence type="ECO:0000256" key="3">
    <source>
        <dbReference type="PROSITE-ProRule" id="PRU00169"/>
    </source>
</evidence>
<sequence length="212" mass="23313">MKKIRVMLADDHPIVMTGFAMSLEGQGLHVVAQARTPEEALEQYLRHKPDVAVLDIRFGDQLTGLDVAKQILAQAPDAAIVFLSQFDQDSLIKETYRLGGRAFMTKDCDPADLAAAVRRAHDGELYFLPPIAERLANLSVRGDASPQSQLDERALEIFTLMAEGLTNAEIAEKLDVSTKTISNISQAVKEKLGVHRPAYITRLAVKHGLIEP</sequence>
<dbReference type="SUPFAM" id="SSF52172">
    <property type="entry name" value="CheY-like"/>
    <property type="match status" value="1"/>
</dbReference>
<dbReference type="InterPro" id="IPR000792">
    <property type="entry name" value="Tscrpt_reg_LuxR_C"/>
</dbReference>
<dbReference type="PROSITE" id="PS50043">
    <property type="entry name" value="HTH_LUXR_2"/>
    <property type="match status" value="1"/>
</dbReference>
<dbReference type="GO" id="GO:0000160">
    <property type="term" value="P:phosphorelay signal transduction system"/>
    <property type="evidence" value="ECO:0007669"/>
    <property type="project" value="InterPro"/>
</dbReference>
<dbReference type="GO" id="GO:0006355">
    <property type="term" value="P:regulation of DNA-templated transcription"/>
    <property type="evidence" value="ECO:0007669"/>
    <property type="project" value="InterPro"/>
</dbReference>
<dbReference type="Proteomes" id="UP000470302">
    <property type="component" value="Unassembled WGS sequence"/>
</dbReference>
<dbReference type="AlphaFoldDB" id="A0A845FZA0"/>
<gene>
    <name evidence="6" type="ORF">GTP91_06885</name>
</gene>
<dbReference type="GO" id="GO:0003677">
    <property type="term" value="F:DNA binding"/>
    <property type="evidence" value="ECO:0007669"/>
    <property type="project" value="UniProtKB-KW"/>
</dbReference>
<dbReference type="InterPro" id="IPR058245">
    <property type="entry name" value="NreC/VraR/RcsB-like_REC"/>
</dbReference>
<proteinExistence type="predicted"/>
<dbReference type="EMBL" id="WWCW01000014">
    <property type="protein sequence ID" value="MYM86911.1"/>
    <property type="molecule type" value="Genomic_DNA"/>
</dbReference>
<dbReference type="Pfam" id="PF00196">
    <property type="entry name" value="GerE"/>
    <property type="match status" value="1"/>
</dbReference>
<evidence type="ECO:0000256" key="2">
    <source>
        <dbReference type="ARBA" id="ARBA00023125"/>
    </source>
</evidence>
<dbReference type="PANTHER" id="PTHR43214">
    <property type="entry name" value="TWO-COMPONENT RESPONSE REGULATOR"/>
    <property type="match status" value="1"/>
</dbReference>
<dbReference type="InterPro" id="IPR011006">
    <property type="entry name" value="CheY-like_superfamily"/>
</dbReference>
<dbReference type="InterPro" id="IPR001789">
    <property type="entry name" value="Sig_transdc_resp-reg_receiver"/>
</dbReference>
<evidence type="ECO:0000259" key="5">
    <source>
        <dbReference type="PROSITE" id="PS50110"/>
    </source>
</evidence>
<keyword evidence="2" id="KW-0238">DNA-binding</keyword>
<evidence type="ECO:0000313" key="6">
    <source>
        <dbReference type="EMBL" id="MYM86911.1"/>
    </source>
</evidence>
<dbReference type="SUPFAM" id="SSF46894">
    <property type="entry name" value="C-terminal effector domain of the bipartite response regulators"/>
    <property type="match status" value="1"/>
</dbReference>
<accession>A0A845FZA0</accession>
<dbReference type="PRINTS" id="PR00038">
    <property type="entry name" value="HTHLUXR"/>
</dbReference>
<dbReference type="Gene3D" id="3.40.50.2300">
    <property type="match status" value="1"/>
</dbReference>
<dbReference type="CDD" id="cd06170">
    <property type="entry name" value="LuxR_C_like"/>
    <property type="match status" value="1"/>
</dbReference>
<feature type="domain" description="HTH luxR-type" evidence="4">
    <location>
        <begin position="143"/>
        <end position="208"/>
    </location>
</feature>
<dbReference type="RefSeq" id="WP_161096104.1">
    <property type="nucleotide sequence ID" value="NZ_WWCW01000014.1"/>
</dbReference>
<dbReference type="SMART" id="SM00448">
    <property type="entry name" value="REC"/>
    <property type="match status" value="1"/>
</dbReference>
<keyword evidence="1 3" id="KW-0597">Phosphoprotein</keyword>
<dbReference type="PROSITE" id="PS50110">
    <property type="entry name" value="RESPONSE_REGULATORY"/>
    <property type="match status" value="1"/>
</dbReference>
<dbReference type="InterPro" id="IPR016032">
    <property type="entry name" value="Sig_transdc_resp-reg_C-effctor"/>
</dbReference>
<comment type="caution">
    <text evidence="6">The sequence shown here is derived from an EMBL/GenBank/DDBJ whole genome shotgun (WGS) entry which is preliminary data.</text>
</comment>
<reference evidence="6 7" key="1">
    <citation type="submission" date="2020-01" db="EMBL/GenBank/DDBJ databases">
        <title>Novel species isolated from a subtropical stream in China.</title>
        <authorList>
            <person name="Lu H."/>
        </authorList>
    </citation>
    <scope>NUCLEOTIDE SEQUENCE [LARGE SCALE GENOMIC DNA]</scope>
    <source>
        <strain evidence="6 7">FT82W</strain>
    </source>
</reference>
<dbReference type="SMART" id="SM00421">
    <property type="entry name" value="HTH_LUXR"/>
    <property type="match status" value="1"/>
</dbReference>
<organism evidence="6 7">
    <name type="scientific">Duganella vulcania</name>
    <dbReference type="NCBI Taxonomy" id="2692166"/>
    <lineage>
        <taxon>Bacteria</taxon>
        <taxon>Pseudomonadati</taxon>
        <taxon>Pseudomonadota</taxon>
        <taxon>Betaproteobacteria</taxon>
        <taxon>Burkholderiales</taxon>
        <taxon>Oxalobacteraceae</taxon>
        <taxon>Telluria group</taxon>
        <taxon>Duganella</taxon>
    </lineage>
</organism>
<evidence type="ECO:0000313" key="7">
    <source>
        <dbReference type="Proteomes" id="UP000470302"/>
    </source>
</evidence>
<feature type="domain" description="Response regulatory" evidence="5">
    <location>
        <begin position="5"/>
        <end position="121"/>
    </location>
</feature>
<dbReference type="PROSITE" id="PS00622">
    <property type="entry name" value="HTH_LUXR_1"/>
    <property type="match status" value="1"/>
</dbReference>